<keyword evidence="1" id="KW-0732">Signal</keyword>
<evidence type="ECO:0000313" key="2">
    <source>
        <dbReference type="EMBL" id="WMT04211.1"/>
    </source>
</evidence>
<accession>A0ABY9PDG2</accession>
<dbReference type="Proteomes" id="UP001229313">
    <property type="component" value="Chromosome"/>
</dbReference>
<feature type="chain" id="PRO_5046330732" evidence="1">
    <location>
        <begin position="19"/>
        <end position="182"/>
    </location>
</feature>
<sequence>MRTFPMVVLLLLSAAAHAGGAPFSCELGTARDKRPVVVNAQDVESGAATYFLRYGGKPAQPVIRDIEHSRGLDARLSCLGGKRRAMLLFGEFGAGYPHGVVLSYNPATAAFERIDFAERALPSRIYLGERGSLVVIPTGGRGETDARYVVYRYAAGKGQDEESEATDELPAAAGYTVITLNR</sequence>
<feature type="signal peptide" evidence="1">
    <location>
        <begin position="1"/>
        <end position="18"/>
    </location>
</feature>
<proteinExistence type="predicted"/>
<evidence type="ECO:0000313" key="3">
    <source>
        <dbReference type="Proteomes" id="UP001229313"/>
    </source>
</evidence>
<protein>
    <submittedName>
        <fullName evidence="2">Uncharacterized protein</fullName>
    </submittedName>
</protein>
<reference evidence="2 3" key="1">
    <citation type="submission" date="2023-08" db="EMBL/GenBank/DDBJ databases">
        <title>The whole genome sequence of Lysobacter yananisis.</title>
        <authorList>
            <person name="Sun H."/>
        </authorList>
    </citation>
    <scope>NUCLEOTIDE SEQUENCE [LARGE SCALE GENOMIC DNA]</scope>
    <source>
        <strain evidence="2 3">SNNU513</strain>
    </source>
</reference>
<keyword evidence="3" id="KW-1185">Reference proteome</keyword>
<dbReference type="RefSeq" id="WP_309152679.1">
    <property type="nucleotide sequence ID" value="NZ_CP133568.1"/>
</dbReference>
<dbReference type="EMBL" id="CP133568">
    <property type="protein sequence ID" value="WMT04211.1"/>
    <property type="molecule type" value="Genomic_DNA"/>
</dbReference>
<name>A0ABY9PDG2_9GAMM</name>
<evidence type="ECO:0000256" key="1">
    <source>
        <dbReference type="SAM" id="SignalP"/>
    </source>
</evidence>
<organism evidence="2 3">
    <name type="scientific">Lysobacter yananisis</name>
    <dbReference type="NCBI Taxonomy" id="1003114"/>
    <lineage>
        <taxon>Bacteria</taxon>
        <taxon>Pseudomonadati</taxon>
        <taxon>Pseudomonadota</taxon>
        <taxon>Gammaproteobacteria</taxon>
        <taxon>Lysobacterales</taxon>
        <taxon>Lysobacteraceae</taxon>
        <taxon>Lysobacter</taxon>
    </lineage>
</organism>
<gene>
    <name evidence="2" type="ORF">RDV84_05020</name>
</gene>